<keyword evidence="11" id="KW-0624">Polysaccharide degradation</keyword>
<dbReference type="InterPro" id="IPR029070">
    <property type="entry name" value="Chitinase_insertion_sf"/>
</dbReference>
<feature type="domain" description="Chitin-binding type-2" evidence="14">
    <location>
        <begin position="1340"/>
        <end position="1394"/>
    </location>
</feature>
<dbReference type="FunFam" id="3.20.20.80:FF:000007">
    <property type="entry name" value="Acidic mammalian chitinase"/>
    <property type="match status" value="5"/>
</dbReference>
<feature type="region of interest" description="Disordered" evidence="13">
    <location>
        <begin position="1457"/>
        <end position="1518"/>
    </location>
</feature>
<dbReference type="GO" id="GO:0008843">
    <property type="term" value="F:endochitinase activity"/>
    <property type="evidence" value="ECO:0007669"/>
    <property type="project" value="UniProtKB-EC"/>
</dbReference>
<dbReference type="FunFam" id="2.170.140.10:FF:000004">
    <property type="entry name" value="Chitinase 5"/>
    <property type="match status" value="1"/>
</dbReference>
<dbReference type="OrthoDB" id="76388at2759"/>
<feature type="region of interest" description="Disordered" evidence="13">
    <location>
        <begin position="1079"/>
        <end position="1198"/>
    </location>
</feature>
<dbReference type="SUPFAM" id="SSF54556">
    <property type="entry name" value="Chitinase insertion domain"/>
    <property type="match status" value="5"/>
</dbReference>
<feature type="domain" description="GH18" evidence="15">
    <location>
        <begin position="1549"/>
        <end position="1920"/>
    </location>
</feature>
<evidence type="ECO:0000256" key="5">
    <source>
        <dbReference type="ARBA" id="ARBA00022729"/>
    </source>
</evidence>
<sequence>MPAGSAFGSARPSLAADGADGVGWPHNVAHPFLKAAGIDWWRPRTAALPSPPYVIPLSSPVALQSQAWPQTYLTSLRMANPLLVQPQQRWGLIAQPNYVFNTLGDRQPPHVLTYQAAKPREPQQKIVCYLEAWSAYRKDVVAYSANNVDPFACTHLLYAFASIDPHSFRVVPQDEEYDLVKGGYRAAVGLKRQNPNLKVMLSVGGWMEGSSKFSQMASRADRRREFIRSVVRTLDEHKFDGLDLDWEYPGALDLGGLSSDRDHFSLLVDELSEVFRPRGWLLSAAVSPSRFRMEDAYDVPRIAASLDFINLMAFDLHAERDSAADHHAPLHQRPHDASIDIFYNVDYAVKYWMKRGAPNDKLVVGVPFYGRSFTLKDPARHTPGSPIKGLGKEGRYTQEKGFLSYFEICELQAEGGWRQAVDRAGSPFMVKGDQWVGYEDAVSIANKVSYILKQKLGGVMIWAVDLDDFNGICGAKTPLLNAVRNNIDGAGPVYTPSAVGAPAKPSGSLVTGKPNDHPEPAPAPPGPTEPSEAAPDAPTPTPAPTAASPGLAVKVDRDAINCTGTGFARDAVDCNVYHRCDWGTRTTYVCPEPLHFNLAASQCDWPDRAGCPSAGSTPDGTKAYAELNEEVAHVCALRDGVVADQVDSNRYYWCQGGRAHRLRCQRGQHFDAVTGLCQYGVPQSSAVATRDLVGEDNFKVACYFTSWASYRKKEGKFVPEHLDPRLCTHIIYAFASLDPETLTLQPFDTWADIESNFYDRVTALPDPRKGRADQLKVMLSMGGWTDSTGSKYSDLVSKPSARAEFVTEAVSFLRRHNFRGLQIDWNYPKCWHSDCRKGPASDKPNFTKLMQELYAAFSKESPPLTLAVGLSGYKEIIDNAYELAELSKVVEYMTVMSYDYHGNWEAKLGHVSPLYFRDGDRNPYYNTNATLEYLVSRGADRRKLLPGVPFYGQSFTLKDKDMADLGDPADGPGEAGEFTQQPGMLAYYEICDRVRRKTWRVGKDSRGATGPFAYSDTQWVSFEDVSSVKAKARFVKNMGFGGAVAWTVDLDDFSNRCCLEPFPLLRALNRVLGRLAEDEPAEGDCTRPPTPVTPAPPVMTTGVDAGEAAGGASSTTWPSWQEGDPSTTDSTTTSTTSWPSWQPDTTTSTPAPWEATSTTAATTTTTELPSSTIASPQPPTPAPTSTVEPEACNSGDYLPDPSNCNAYYRCTLGELKKQYCAAGLHWNKEAKVCDWPTEESCPSQSADATTASTSPTSMSTSTTTTTSAPSTTPIVWWSPESTTSTTTPSTTTNEWWTHSTSERPDEWWTPSTTSTSTVAPSSTSQATSEDNASEPSTAAPGDCNNGQYYANPSTCEKFFICVNGQRVEQHCASGLVWNQDTNMCDWRFNVKCGDDERDDLRGGESECMMGEFRSDTDCRKYYMCVHGELVAFNCAPGLQWNKKKNICDWPTDSDCKDVMPEEKPPSNLNEERPVEAAKPDEKPDVGETFPDPDSSNEAGTEVVGETDGSEWATWKPTTTTKNPWAWEPTIVTPAPVVDNDPLPELSGYYKIVCYFTNWAWYRTGQGKYLPEDINANLCTHIVYGFAVLDYESLVIKAHDSWADFDNKFYERVLELKKRGKKVTLAIGGWNDSAGDKYSRLVNSPAARRRFIRHLLDFLDRYGFDGLDLDWEYPKCWQVNCDKGPDSDKKAFGEFVREIRKAFDVQKRKLLLSAAVSPSKTVIDAGYDVAALADSLDWVAVMTYDYHGQWDKKTGHVAPMYFHPDDDFYFFNSNYTINYWIQEGVPRRKVVMGMPLYGQSFQLAEASTNGLNAKAPGPGTAGEYTRAAGFLAYYEICDRVKNRGWTVVQDPQKRMGPYAFLGNQWVSYDDVDMIRLKSQYIRDMDLGGGMIWALDLDDFRNSCGEGRHPLLKTIRSVLGPAKGAAGVEHYIDASTAKPETPGMEKPEAPLKPEVSPVVAEPDSSTAKPDSSTAKPDATTAKPDKEQHKKPDEGEHPVGRPGDFKVVCYFTNWAWYRQDLGKYLPSDIDPDLCTHIVYGFAVLDGETLTMKPHDSWADIDNNFYEKVTALKKKGAKVTVAIGGWNDSAGDKYSRLVHSSSARERFVKDVVEFIKKWNFDGLDLDWEYPKCWQVNCKLGPDSDKENFAALVRELRAAFNPDGLLLSAAVSPNKAVIDAGYDVPALSRDLDWIAVMAYDYHGQWDKKTGHVAPMFVHSSDSDATFNTNFTIDYWLSQGADKKKLVLGMPLYGQSFSLADNSNHGLNAPTYGGGEAGDFTRARGFLSYYEICYRVQRKGWTVVRDPTGAMGPYAYKGDQWVSFDDIDMIRFKSEWARDMGLGGGMIWALDLDDFTNRCHCEAYPLLRTINRVLRGYSKADPKCSLEKENKDHDGDDSNVVESVGEADLAGNTESVSVDTAGESAGMECDAQSAAFKPHETDCNKYYTCQHGSLLLLSCPVGLHWNGGLCDWPENAKCKVSNGPDNIPTTTTEAPMDAVTQPAVNPVNPDDVAVPPPSEVQKPAGNDEYKVVCYFTNWAWYRQGVGKYTPDDIDGDLCTHITYGFAVLDGPTLTIKPHDSWADIDNDFYQKVVAYKKKGIKVLIAIGGWNDSLGDKYSRLVNDPEARRRFVSSVVQFIEKYNFDGLDLDWEYPKCWQVNCNLGPESDKEGFAALVTELSLKFKPRGWLLSSAVSPSKLVIDEGYDVPTLSRHFDWIAVMTYDFHGHWDKQTGHVAPLYYVPGDTFDYFNANFTMHYWMQKGADPKKLVMGMPMYGQSFALADTDQRGLNAKAYGPGEAGEFTRAGGFLAYYEICDDVKRKDWKVVRDPEGRIGPYAYKGNQWVSYDDVEDIRRKSKFVKELGLGGGMIWALDLDDFSNRCGCGHHPLLKTINQELRGLPYSTVNCT</sequence>
<comment type="similarity">
    <text evidence="2">Belongs to the glycosyl hydrolase 18 family. Chitinase class II subfamily.</text>
</comment>
<dbReference type="FunFam" id="3.10.50.10:FF:000001">
    <property type="entry name" value="Chitinase 3-like 1"/>
    <property type="match status" value="1"/>
</dbReference>
<dbReference type="SUPFAM" id="SSF51445">
    <property type="entry name" value="(Trans)glycosidases"/>
    <property type="match status" value="5"/>
</dbReference>
<feature type="region of interest" description="Disordered" evidence="13">
    <location>
        <begin position="498"/>
        <end position="550"/>
    </location>
</feature>
<feature type="domain" description="Chitin-binding type-2" evidence="14">
    <location>
        <begin position="1189"/>
        <end position="1243"/>
    </location>
</feature>
<dbReference type="KEGG" id="tpal:117646234"/>
<evidence type="ECO:0000256" key="7">
    <source>
        <dbReference type="ARBA" id="ARBA00023024"/>
    </source>
</evidence>
<dbReference type="InterPro" id="IPR001223">
    <property type="entry name" value="Glyco_hydro18_cat"/>
</dbReference>
<keyword evidence="5" id="KW-0732">Signal</keyword>
<feature type="domain" description="GH18" evidence="15">
    <location>
        <begin position="124"/>
        <end position="490"/>
    </location>
</feature>
<dbReference type="InterPro" id="IPR017853">
    <property type="entry name" value="GH"/>
</dbReference>
<dbReference type="SUPFAM" id="SSF57625">
    <property type="entry name" value="Invertebrate chitin-binding proteins"/>
    <property type="match status" value="6"/>
</dbReference>
<feature type="compositionally biased region" description="Low complexity" evidence="13">
    <location>
        <begin position="1098"/>
        <end position="1116"/>
    </location>
</feature>
<feature type="region of interest" description="Disordered" evidence="13">
    <location>
        <begin position="1236"/>
        <end position="1343"/>
    </location>
</feature>
<feature type="domain" description="Chitin-binding type-2" evidence="14">
    <location>
        <begin position="2420"/>
        <end position="2474"/>
    </location>
</feature>
<dbReference type="Gene3D" id="3.20.20.80">
    <property type="entry name" value="Glycosidases"/>
    <property type="match status" value="5"/>
</dbReference>
<feature type="compositionally biased region" description="Pro residues" evidence="13">
    <location>
        <begin position="1088"/>
        <end position="1097"/>
    </location>
</feature>
<keyword evidence="16" id="KW-1185">Reference proteome</keyword>
<dbReference type="CDD" id="cd02872">
    <property type="entry name" value="GH18_chitolectin_chitotriosidase"/>
    <property type="match status" value="4"/>
</dbReference>
<evidence type="ECO:0000259" key="15">
    <source>
        <dbReference type="PROSITE" id="PS51910"/>
    </source>
</evidence>
<feature type="compositionally biased region" description="Low complexity" evidence="13">
    <location>
        <begin position="1309"/>
        <end position="1328"/>
    </location>
</feature>
<feature type="compositionally biased region" description="Basic and acidic residues" evidence="13">
    <location>
        <begin position="1980"/>
        <end position="1996"/>
    </location>
</feature>
<accession>A0A6P8YSC8</accession>
<dbReference type="InterPro" id="IPR002557">
    <property type="entry name" value="Chitin-bd_dom"/>
</dbReference>
<feature type="compositionally biased region" description="Low complexity" evidence="13">
    <location>
        <begin position="1242"/>
        <end position="1297"/>
    </location>
</feature>
<keyword evidence="8" id="KW-1015">Disulfide bond</keyword>
<feature type="domain" description="Chitin-binding type-2" evidence="14">
    <location>
        <begin position="559"/>
        <end position="613"/>
    </location>
</feature>
<dbReference type="InParanoid" id="A0A6P8YSC8"/>
<keyword evidence="10 12" id="KW-0326">Glycosidase</keyword>
<dbReference type="PANTHER" id="PTHR11177:SF359">
    <property type="entry name" value="CHITINASE 10-RELATED"/>
    <property type="match status" value="1"/>
</dbReference>
<gene>
    <name evidence="17" type="primary">LOC117646234</name>
</gene>
<dbReference type="GO" id="GO:0008061">
    <property type="term" value="F:chitin binding"/>
    <property type="evidence" value="ECO:0007669"/>
    <property type="project" value="UniProtKB-KW"/>
</dbReference>
<feature type="compositionally biased region" description="Low complexity" evidence="13">
    <location>
        <begin position="1124"/>
        <end position="1175"/>
    </location>
</feature>
<feature type="domain" description="Chitin-binding type-2" evidence="14">
    <location>
        <begin position="632"/>
        <end position="677"/>
    </location>
</feature>
<feature type="domain" description="GH18" evidence="15">
    <location>
        <begin position="2002"/>
        <end position="2371"/>
    </location>
</feature>
<dbReference type="SMART" id="SM00636">
    <property type="entry name" value="Glyco_18"/>
    <property type="match status" value="5"/>
</dbReference>
<evidence type="ECO:0000256" key="13">
    <source>
        <dbReference type="SAM" id="MobiDB-lite"/>
    </source>
</evidence>
<dbReference type="GO" id="GO:0006032">
    <property type="term" value="P:chitin catabolic process"/>
    <property type="evidence" value="ECO:0007669"/>
    <property type="project" value="UniProtKB-KW"/>
</dbReference>
<dbReference type="InterPro" id="IPR011583">
    <property type="entry name" value="Chitinase_II/V-like_cat"/>
</dbReference>
<dbReference type="PROSITE" id="PS51910">
    <property type="entry name" value="GH18_2"/>
    <property type="match status" value="5"/>
</dbReference>
<dbReference type="RefSeq" id="XP_034242958.1">
    <property type="nucleotide sequence ID" value="XM_034387067.1"/>
</dbReference>
<comment type="catalytic activity">
    <reaction evidence="1">
        <text>Random endo-hydrolysis of N-acetyl-beta-D-glucosaminide (1-&gt;4)-beta-linkages in chitin and chitodextrins.</text>
        <dbReference type="EC" id="3.2.1.14"/>
    </reaction>
</comment>
<keyword evidence="4" id="KW-0147">Chitin-binding</keyword>
<dbReference type="PANTHER" id="PTHR11177">
    <property type="entry name" value="CHITINASE"/>
    <property type="match status" value="1"/>
</dbReference>
<dbReference type="SMART" id="SM00494">
    <property type="entry name" value="ChtBD2"/>
    <property type="match status" value="6"/>
</dbReference>
<dbReference type="InterPro" id="IPR036508">
    <property type="entry name" value="Chitin-bd_dom_sf"/>
</dbReference>
<evidence type="ECO:0000256" key="12">
    <source>
        <dbReference type="RuleBase" id="RU000489"/>
    </source>
</evidence>
<dbReference type="GeneID" id="117646234"/>
<evidence type="ECO:0000256" key="10">
    <source>
        <dbReference type="ARBA" id="ARBA00023295"/>
    </source>
</evidence>
<evidence type="ECO:0000256" key="1">
    <source>
        <dbReference type="ARBA" id="ARBA00000822"/>
    </source>
</evidence>
<evidence type="ECO:0000256" key="4">
    <source>
        <dbReference type="ARBA" id="ARBA00022669"/>
    </source>
</evidence>
<feature type="region of interest" description="Disordered" evidence="13">
    <location>
        <begin position="1934"/>
        <end position="1996"/>
    </location>
</feature>
<dbReference type="EC" id="3.2.1.14" evidence="3"/>
<evidence type="ECO:0000313" key="16">
    <source>
        <dbReference type="Proteomes" id="UP000515158"/>
    </source>
</evidence>
<evidence type="ECO:0000256" key="2">
    <source>
        <dbReference type="ARBA" id="ARBA00009121"/>
    </source>
</evidence>
<feature type="compositionally biased region" description="Polar residues" evidence="13">
    <location>
        <begin position="1961"/>
        <end position="1972"/>
    </location>
</feature>
<dbReference type="Pfam" id="PF00704">
    <property type="entry name" value="Glyco_hydro_18"/>
    <property type="match status" value="5"/>
</dbReference>
<evidence type="ECO:0000256" key="3">
    <source>
        <dbReference type="ARBA" id="ARBA00012729"/>
    </source>
</evidence>
<dbReference type="PROSITE" id="PS01095">
    <property type="entry name" value="GH18_1"/>
    <property type="match status" value="4"/>
</dbReference>
<dbReference type="PROSITE" id="PS50940">
    <property type="entry name" value="CHIT_BIND_II"/>
    <property type="match status" value="6"/>
</dbReference>
<keyword evidence="9" id="KW-0119">Carbohydrate metabolism</keyword>
<dbReference type="Gene3D" id="2.170.140.10">
    <property type="entry name" value="Chitin binding domain"/>
    <property type="match status" value="6"/>
</dbReference>
<proteinExistence type="inferred from homology"/>
<dbReference type="FunFam" id="3.10.50.10:FF:000004">
    <property type="entry name" value="Chitinase 5"/>
    <property type="match status" value="4"/>
</dbReference>
<feature type="compositionally biased region" description="Basic and acidic residues" evidence="13">
    <location>
        <begin position="1457"/>
        <end position="1485"/>
    </location>
</feature>
<evidence type="ECO:0000256" key="8">
    <source>
        <dbReference type="ARBA" id="ARBA00023157"/>
    </source>
</evidence>
<evidence type="ECO:0000259" key="14">
    <source>
        <dbReference type="PROSITE" id="PS50940"/>
    </source>
</evidence>
<name>A0A6P8YSC8_THRPL</name>
<protein>
    <recommendedName>
        <fullName evidence="3">chitinase</fullName>
        <ecNumber evidence="3">3.2.1.14</ecNumber>
    </recommendedName>
</protein>
<evidence type="ECO:0000256" key="9">
    <source>
        <dbReference type="ARBA" id="ARBA00023277"/>
    </source>
</evidence>
<keyword evidence="7" id="KW-0146">Chitin degradation</keyword>
<organism evidence="17">
    <name type="scientific">Thrips palmi</name>
    <name type="common">Melon thrips</name>
    <dbReference type="NCBI Taxonomy" id="161013"/>
    <lineage>
        <taxon>Eukaryota</taxon>
        <taxon>Metazoa</taxon>
        <taxon>Ecdysozoa</taxon>
        <taxon>Arthropoda</taxon>
        <taxon>Hexapoda</taxon>
        <taxon>Insecta</taxon>
        <taxon>Pterygota</taxon>
        <taxon>Neoptera</taxon>
        <taxon>Paraneoptera</taxon>
        <taxon>Thysanoptera</taxon>
        <taxon>Terebrantia</taxon>
        <taxon>Thripoidea</taxon>
        <taxon>Thripidae</taxon>
        <taxon>Thrips</taxon>
    </lineage>
</organism>
<evidence type="ECO:0000256" key="11">
    <source>
        <dbReference type="ARBA" id="ARBA00023326"/>
    </source>
</evidence>
<keyword evidence="6 12" id="KW-0378">Hydrolase</keyword>
<dbReference type="FunCoup" id="A0A6P8YSC8">
    <property type="interactions" value="51"/>
</dbReference>
<reference evidence="17" key="1">
    <citation type="submission" date="2025-08" db="UniProtKB">
        <authorList>
            <consortium name="RefSeq"/>
        </authorList>
    </citation>
    <scope>IDENTIFICATION</scope>
    <source>
        <tissue evidence="17">Total insect</tissue>
    </source>
</reference>
<dbReference type="GO" id="GO:0005576">
    <property type="term" value="C:extracellular region"/>
    <property type="evidence" value="ECO:0007669"/>
    <property type="project" value="InterPro"/>
</dbReference>
<dbReference type="Gene3D" id="3.10.50.10">
    <property type="match status" value="5"/>
</dbReference>
<dbReference type="Pfam" id="PF01607">
    <property type="entry name" value="CBM_14"/>
    <property type="match status" value="6"/>
</dbReference>
<dbReference type="InterPro" id="IPR050314">
    <property type="entry name" value="Glycosyl_Hydrlase_18"/>
</dbReference>
<feature type="domain" description="Chitin-binding type-2" evidence="14">
    <location>
        <begin position="1404"/>
        <end position="1457"/>
    </location>
</feature>
<feature type="domain" description="GH18" evidence="15">
    <location>
        <begin position="2523"/>
        <end position="2892"/>
    </location>
</feature>
<feature type="domain" description="GH18" evidence="15">
    <location>
        <begin position="698"/>
        <end position="1075"/>
    </location>
</feature>
<dbReference type="GO" id="GO:0000272">
    <property type="term" value="P:polysaccharide catabolic process"/>
    <property type="evidence" value="ECO:0007669"/>
    <property type="project" value="UniProtKB-KW"/>
</dbReference>
<evidence type="ECO:0000256" key="6">
    <source>
        <dbReference type="ARBA" id="ARBA00022801"/>
    </source>
</evidence>
<dbReference type="InterPro" id="IPR001579">
    <property type="entry name" value="Glyco_hydro_18_chit_AS"/>
</dbReference>
<dbReference type="Proteomes" id="UP000515158">
    <property type="component" value="Unplaced"/>
</dbReference>
<evidence type="ECO:0000313" key="17">
    <source>
        <dbReference type="RefSeq" id="XP_034242958.1"/>
    </source>
</evidence>